<dbReference type="InterPro" id="IPR000713">
    <property type="entry name" value="Mur_ligase_N"/>
</dbReference>
<dbReference type="InterPro" id="IPR036615">
    <property type="entry name" value="Mur_ligase_C_dom_sf"/>
</dbReference>
<dbReference type="InterPro" id="IPR013221">
    <property type="entry name" value="Mur_ligase_cen"/>
</dbReference>
<dbReference type="PRINTS" id="PR00992">
    <property type="entry name" value="ALARACEMASE"/>
</dbReference>
<evidence type="ECO:0000256" key="1">
    <source>
        <dbReference type="ARBA" id="ARBA00000316"/>
    </source>
</evidence>
<protein>
    <recommendedName>
        <fullName evidence="5">Alanine racemase</fullName>
        <ecNumber evidence="5">5.1.1.1</ecNumber>
    </recommendedName>
</protein>
<evidence type="ECO:0000256" key="3">
    <source>
        <dbReference type="ARBA" id="ARBA00022898"/>
    </source>
</evidence>
<evidence type="ECO:0000256" key="5">
    <source>
        <dbReference type="HAMAP-Rule" id="MF_01201"/>
    </source>
</evidence>
<dbReference type="InterPro" id="IPR035911">
    <property type="entry name" value="MurE/MurF_N"/>
</dbReference>
<dbReference type="GO" id="GO:0005524">
    <property type="term" value="F:ATP binding"/>
    <property type="evidence" value="ECO:0007669"/>
    <property type="project" value="InterPro"/>
</dbReference>
<dbReference type="FunFam" id="3.20.20.10:FF:000002">
    <property type="entry name" value="Alanine racemase"/>
    <property type="match status" value="1"/>
</dbReference>
<dbReference type="GO" id="GO:0016881">
    <property type="term" value="F:acid-amino acid ligase activity"/>
    <property type="evidence" value="ECO:0007669"/>
    <property type="project" value="InterPro"/>
</dbReference>
<dbReference type="STRING" id="1563681.BFP71_00220"/>
<comment type="function">
    <text evidence="5">Catalyzes the interconversion of L-alanine and D-alanine. May also act on other amino acids.</text>
</comment>
<dbReference type="Pfam" id="PF00842">
    <property type="entry name" value="Ala_racemase_C"/>
    <property type="match status" value="1"/>
</dbReference>
<dbReference type="SMART" id="SM01005">
    <property type="entry name" value="Ala_racemase_C"/>
    <property type="match status" value="1"/>
</dbReference>
<dbReference type="SUPFAM" id="SSF53623">
    <property type="entry name" value="MurD-like peptide ligases, catalytic domain"/>
    <property type="match status" value="1"/>
</dbReference>
<dbReference type="NCBIfam" id="NF008897">
    <property type="entry name" value="PRK11930.1"/>
    <property type="match status" value="1"/>
</dbReference>
<comment type="cofactor">
    <cofactor evidence="2 5 6">
        <name>pyridoxal 5'-phosphate</name>
        <dbReference type="ChEBI" id="CHEBI:597326"/>
    </cofactor>
</comment>
<dbReference type="SUPFAM" id="SSF51419">
    <property type="entry name" value="PLP-binding barrel"/>
    <property type="match status" value="1"/>
</dbReference>
<feature type="active site" description="Proton acceptor; specific for L-alanine" evidence="5">
    <location>
        <position position="702"/>
    </location>
</feature>
<comment type="caution">
    <text evidence="9">The sequence shown here is derived from an EMBL/GenBank/DDBJ whole genome shotgun (WGS) entry which is preliminary data.</text>
</comment>
<evidence type="ECO:0000259" key="8">
    <source>
        <dbReference type="SMART" id="SM01005"/>
    </source>
</evidence>
<dbReference type="Gene3D" id="2.40.37.10">
    <property type="entry name" value="Lyase, Ornithine Decarboxylase, Chain A, domain 1"/>
    <property type="match status" value="1"/>
</dbReference>
<dbReference type="EC" id="5.1.1.1" evidence="5"/>
<comment type="similarity">
    <text evidence="5">Belongs to the alanine racemase family.</text>
</comment>
<dbReference type="InterPro" id="IPR011079">
    <property type="entry name" value="Ala_racemase_C"/>
</dbReference>
<dbReference type="SUPFAM" id="SSF63418">
    <property type="entry name" value="MurE/MurF N-terminal domain"/>
    <property type="match status" value="1"/>
</dbReference>
<proteinExistence type="inferred from homology"/>
<accession>A0A1E5T812</accession>
<feature type="binding site" evidence="5 7">
    <location>
        <position position="574"/>
    </location>
    <ligand>
        <name>substrate</name>
    </ligand>
</feature>
<evidence type="ECO:0000256" key="4">
    <source>
        <dbReference type="ARBA" id="ARBA00023235"/>
    </source>
</evidence>
<dbReference type="GO" id="GO:0030170">
    <property type="term" value="F:pyridoxal phosphate binding"/>
    <property type="evidence" value="ECO:0007669"/>
    <property type="project" value="UniProtKB-UniRule"/>
</dbReference>
<dbReference type="InterPro" id="IPR036565">
    <property type="entry name" value="Mur-like_cat_sf"/>
</dbReference>
<evidence type="ECO:0000256" key="7">
    <source>
        <dbReference type="PIRSR" id="PIRSR600821-52"/>
    </source>
</evidence>
<dbReference type="Gene3D" id="3.40.1390.10">
    <property type="entry name" value="MurE/MurF, N-terminal domain"/>
    <property type="match status" value="1"/>
</dbReference>
<dbReference type="InterPro" id="IPR000821">
    <property type="entry name" value="Ala_racemase"/>
</dbReference>
<name>A0A1E5T812_9BACT</name>
<dbReference type="NCBIfam" id="TIGR00492">
    <property type="entry name" value="alr"/>
    <property type="match status" value="1"/>
</dbReference>
<dbReference type="UniPathway" id="UPA00042">
    <property type="reaction ID" value="UER00497"/>
</dbReference>
<evidence type="ECO:0000313" key="10">
    <source>
        <dbReference type="Proteomes" id="UP000095552"/>
    </source>
</evidence>
<dbReference type="PANTHER" id="PTHR30511">
    <property type="entry name" value="ALANINE RACEMASE"/>
    <property type="match status" value="1"/>
</dbReference>
<dbReference type="Gene3D" id="3.40.1190.10">
    <property type="entry name" value="Mur-like, catalytic domain"/>
    <property type="match status" value="1"/>
</dbReference>
<dbReference type="PANTHER" id="PTHR30511:SF0">
    <property type="entry name" value="ALANINE RACEMASE, CATABOLIC-RELATED"/>
    <property type="match status" value="1"/>
</dbReference>
<keyword evidence="4 5" id="KW-0413">Isomerase</keyword>
<comment type="catalytic activity">
    <reaction evidence="1 5">
        <text>L-alanine = D-alanine</text>
        <dbReference type="Rhea" id="RHEA:20249"/>
        <dbReference type="ChEBI" id="CHEBI:57416"/>
        <dbReference type="ChEBI" id="CHEBI:57972"/>
        <dbReference type="EC" id="5.1.1.1"/>
    </reaction>
</comment>
<feature type="modified residue" description="N6-(pyridoxal phosphate)lysine" evidence="5 6">
    <location>
        <position position="477"/>
    </location>
</feature>
<dbReference type="Proteomes" id="UP000095552">
    <property type="component" value="Unassembled WGS sequence"/>
</dbReference>
<dbReference type="GO" id="GO:0005829">
    <property type="term" value="C:cytosol"/>
    <property type="evidence" value="ECO:0007669"/>
    <property type="project" value="TreeGrafter"/>
</dbReference>
<reference evidence="9 10" key="1">
    <citation type="submission" date="2016-08" db="EMBL/GenBank/DDBJ databases">
        <title>Draft genome of Fabibacter sp. strain SK-8.</title>
        <authorList>
            <person name="Wong S.-K."/>
            <person name="Hamasaki K."/>
            <person name="Yoshizawa S."/>
        </authorList>
    </citation>
    <scope>NUCLEOTIDE SEQUENCE [LARGE SCALE GENOMIC DNA]</scope>
    <source>
        <strain evidence="9 10">SK-8</strain>
    </source>
</reference>
<dbReference type="GO" id="GO:0030632">
    <property type="term" value="P:D-alanine biosynthetic process"/>
    <property type="evidence" value="ECO:0007669"/>
    <property type="project" value="UniProtKB-UniRule"/>
</dbReference>
<evidence type="ECO:0000313" key="9">
    <source>
        <dbReference type="EMBL" id="OEK07512.1"/>
    </source>
</evidence>
<dbReference type="AlphaFoldDB" id="A0A1E5T812"/>
<dbReference type="InterPro" id="IPR009006">
    <property type="entry name" value="Ala_racemase/Decarboxylase_C"/>
</dbReference>
<dbReference type="GO" id="GO:0008784">
    <property type="term" value="F:alanine racemase activity"/>
    <property type="evidence" value="ECO:0007669"/>
    <property type="project" value="UniProtKB-UniRule"/>
</dbReference>
<dbReference type="Pfam" id="PF01168">
    <property type="entry name" value="Ala_racemase_N"/>
    <property type="match status" value="1"/>
</dbReference>
<sequence>MQHIAESTGGRFLSHGPIVEIDHISIDSRVNEYGAYDLFIAFRGQNHNGHDFIPELIKKGVKNFIVEEDVEAVENINIIKVTTSVKALQTLATVKRKRFISPVIGITGSNGKTIIKEWLYDILSTRFSVLKSPKSYNSQIGVPLSVWPIGPEFNMGIFEAGISQPGEMEKLASIISPTIGIFTNIGTAHEEFFDSQNQKVSEKLKLFKDSEALVFCMDHELIARQINESFIGEKIGWSFNGKGVYNVELKEGHHLAIRKGTEQYTFSVNLKDKASLENIVHCIITSLVLGVKTQDIQEGIDRIQPIKMRLELKKGINRSYLIDDTYNNDVAGLHKALDFMDQQKHVSNKTIILSDFIQNKHSKTFYTELNQLLLQKNVNRLIGIGPQLSQHKQVFDLPATFYTNTESFLQSDEIHQFQNELVLIKGARQFALEKVSKLLAEKGHKTVLEVNLDAITHNLNFYRSLLKPDTKIMVVVKALAYGSGSEEVSKMLEFHKVDYLAVAYADEGVALRKNGVTLPIMVMNASDDDPFNLMRFNLEPEIFSLEQLKSFTEAYALADRELQAHLILNTGMNRLGFNPEDLDQLIDYITSNKSIKVKSVFTHLAASEELEHSDFTKDQVDKFRSGAQKIEDALAYKPIRHILNSGGIVRHNSFQEDMVRLGIGLHGIEVSHLKDGDLQNTAYLKTVISQIRYVKSGETIGYGRSGVAKKDMKIATIAIGYADGYLRVFGNGNAFVVIQGQKAKTVGNICMDMSMVDVTGLNANVGDEVVVFGENPSVSQLADWAGTIPYEILTNVSNRVKRVFYTE</sequence>
<dbReference type="SUPFAM" id="SSF50621">
    <property type="entry name" value="Alanine racemase C-terminal domain-like"/>
    <property type="match status" value="1"/>
</dbReference>
<dbReference type="CDD" id="cd00430">
    <property type="entry name" value="PLPDE_III_AR"/>
    <property type="match status" value="1"/>
</dbReference>
<evidence type="ECO:0000256" key="6">
    <source>
        <dbReference type="PIRSR" id="PIRSR600821-50"/>
    </source>
</evidence>
<dbReference type="HAMAP" id="MF_01201">
    <property type="entry name" value="Ala_racemase"/>
    <property type="match status" value="1"/>
</dbReference>
<organism evidence="9 10">
    <name type="scientific">Roseivirga misakiensis</name>
    <dbReference type="NCBI Taxonomy" id="1563681"/>
    <lineage>
        <taxon>Bacteria</taxon>
        <taxon>Pseudomonadati</taxon>
        <taxon>Bacteroidota</taxon>
        <taxon>Cytophagia</taxon>
        <taxon>Cytophagales</taxon>
        <taxon>Roseivirgaceae</taxon>
        <taxon>Roseivirga</taxon>
    </lineage>
</organism>
<dbReference type="Gene3D" id="3.20.20.10">
    <property type="entry name" value="Alanine racemase"/>
    <property type="match status" value="1"/>
</dbReference>
<feature type="active site" description="Proton acceptor; specific for D-alanine" evidence="5">
    <location>
        <position position="477"/>
    </location>
</feature>
<dbReference type="EMBL" id="MDGQ01000002">
    <property type="protein sequence ID" value="OEK07512.1"/>
    <property type="molecule type" value="Genomic_DNA"/>
</dbReference>
<evidence type="ECO:0000256" key="2">
    <source>
        <dbReference type="ARBA" id="ARBA00001933"/>
    </source>
</evidence>
<dbReference type="SUPFAM" id="SSF53244">
    <property type="entry name" value="MurD-like peptide ligases, peptide-binding domain"/>
    <property type="match status" value="1"/>
</dbReference>
<comment type="pathway">
    <text evidence="5">Amino-acid biosynthesis; D-alanine biosynthesis; D-alanine from L-alanine: step 1/1.</text>
</comment>
<keyword evidence="3 5" id="KW-0663">Pyridoxal phosphate</keyword>
<gene>
    <name evidence="9" type="ORF">BFP71_00220</name>
</gene>
<feature type="binding site" evidence="5 7">
    <location>
        <position position="751"/>
    </location>
    <ligand>
        <name>substrate</name>
    </ligand>
</feature>
<dbReference type="InterPro" id="IPR029066">
    <property type="entry name" value="PLP-binding_barrel"/>
</dbReference>
<feature type="domain" description="Alanine racemase C-terminal" evidence="8">
    <location>
        <begin position="681"/>
        <end position="805"/>
    </location>
</feature>
<keyword evidence="10" id="KW-1185">Reference proteome</keyword>
<dbReference type="Gene3D" id="3.90.190.20">
    <property type="entry name" value="Mur ligase, C-terminal domain"/>
    <property type="match status" value="1"/>
</dbReference>
<dbReference type="Pfam" id="PF08245">
    <property type="entry name" value="Mur_ligase_M"/>
    <property type="match status" value="1"/>
</dbReference>
<dbReference type="Pfam" id="PF01225">
    <property type="entry name" value="Mur_ligase"/>
    <property type="match status" value="1"/>
</dbReference>
<dbReference type="InterPro" id="IPR001608">
    <property type="entry name" value="Ala_racemase_N"/>
</dbReference>